<dbReference type="InterPro" id="IPR036380">
    <property type="entry name" value="Isochorismatase-like_sf"/>
</dbReference>
<dbReference type="Pfam" id="PF00857">
    <property type="entry name" value="Isochorismatase"/>
    <property type="match status" value="1"/>
</dbReference>
<dbReference type="Gene3D" id="3.40.50.850">
    <property type="entry name" value="Isochorismatase-like"/>
    <property type="match status" value="1"/>
</dbReference>
<dbReference type="PANTHER" id="PTHR14119:SF3">
    <property type="entry name" value="ISOCHORISMATASE DOMAIN-CONTAINING PROTEIN 2"/>
    <property type="match status" value="1"/>
</dbReference>
<feature type="domain" description="Isochorismatase-like" evidence="1">
    <location>
        <begin position="10"/>
        <end position="155"/>
    </location>
</feature>
<dbReference type="AlphaFoldDB" id="A0A6J7ELP4"/>
<reference evidence="2" key="1">
    <citation type="submission" date="2020-05" db="EMBL/GenBank/DDBJ databases">
        <authorList>
            <person name="Chiriac C."/>
            <person name="Salcher M."/>
            <person name="Ghai R."/>
            <person name="Kavagutti S V."/>
        </authorList>
    </citation>
    <scope>NUCLEOTIDE SEQUENCE</scope>
</reference>
<gene>
    <name evidence="2" type="ORF">UFOPK3444_01429</name>
</gene>
<dbReference type="InterPro" id="IPR000868">
    <property type="entry name" value="Isochorismatase-like_dom"/>
</dbReference>
<accession>A0A6J7ELP4</accession>
<evidence type="ECO:0000259" key="1">
    <source>
        <dbReference type="Pfam" id="PF00857"/>
    </source>
</evidence>
<proteinExistence type="predicted"/>
<dbReference type="EMBL" id="CAFBLU010000034">
    <property type="protein sequence ID" value="CAB4881049.1"/>
    <property type="molecule type" value="Genomic_DNA"/>
</dbReference>
<dbReference type="InterPro" id="IPR050993">
    <property type="entry name" value="Isochorismatase_domain"/>
</dbReference>
<protein>
    <submittedName>
        <fullName evidence="2">Unannotated protein</fullName>
    </submittedName>
</protein>
<dbReference type="PANTHER" id="PTHR14119">
    <property type="entry name" value="HYDROLASE"/>
    <property type="match status" value="1"/>
</dbReference>
<name>A0A6J7ELP4_9ZZZZ</name>
<sequence length="178" mass="18379">MTRRVEAGSAALILVDFQERFAGAVSGFDAAVSRACVLASMAQILAIKTVVTEQYPQGLGVTVSPLATALGDFTPLEKTVFPATRAEGFDLGGATAAIVAGVEAHVCVAQTVLDLLDAEIEVHVVADAVASRSHADKDSALARMRAEGAVVTTTEAILFELTGGSSHPQFKALQGLVK</sequence>
<evidence type="ECO:0000313" key="2">
    <source>
        <dbReference type="EMBL" id="CAB4881049.1"/>
    </source>
</evidence>
<dbReference type="SUPFAM" id="SSF52499">
    <property type="entry name" value="Isochorismatase-like hydrolases"/>
    <property type="match status" value="1"/>
</dbReference>
<organism evidence="2">
    <name type="scientific">freshwater metagenome</name>
    <dbReference type="NCBI Taxonomy" id="449393"/>
    <lineage>
        <taxon>unclassified sequences</taxon>
        <taxon>metagenomes</taxon>
        <taxon>ecological metagenomes</taxon>
    </lineage>
</organism>